<dbReference type="Pfam" id="PF03781">
    <property type="entry name" value="FGE-sulfatase"/>
    <property type="match status" value="1"/>
</dbReference>
<dbReference type="Gene3D" id="3.90.1580.10">
    <property type="entry name" value="paralog of FGE (formylglycine-generating enzyme)"/>
    <property type="match status" value="1"/>
</dbReference>
<dbReference type="PANTHER" id="PTHR23150">
    <property type="entry name" value="SULFATASE MODIFYING FACTOR 1, 2"/>
    <property type="match status" value="1"/>
</dbReference>
<keyword evidence="6" id="KW-1185">Reference proteome</keyword>
<evidence type="ECO:0000313" key="5">
    <source>
        <dbReference type="EMBL" id="RUO26672.1"/>
    </source>
</evidence>
<dbReference type="SUPFAM" id="SSF56436">
    <property type="entry name" value="C-type lectin-like"/>
    <property type="match status" value="1"/>
</dbReference>
<evidence type="ECO:0000259" key="4">
    <source>
        <dbReference type="Pfam" id="PF08308"/>
    </source>
</evidence>
<dbReference type="InterPro" id="IPR005532">
    <property type="entry name" value="SUMF_dom"/>
</dbReference>
<organism evidence="5 6">
    <name type="scientific">Aliidiomarina minuta</name>
    <dbReference type="NCBI Taxonomy" id="880057"/>
    <lineage>
        <taxon>Bacteria</taxon>
        <taxon>Pseudomonadati</taxon>
        <taxon>Pseudomonadota</taxon>
        <taxon>Gammaproteobacteria</taxon>
        <taxon>Alteromonadales</taxon>
        <taxon>Idiomarinaceae</taxon>
        <taxon>Aliidiomarina</taxon>
    </lineage>
</organism>
<evidence type="ECO:0000256" key="2">
    <source>
        <dbReference type="SAM" id="SignalP"/>
    </source>
</evidence>
<feature type="chain" id="PRO_5018977385" evidence="2">
    <location>
        <begin position="23"/>
        <end position="623"/>
    </location>
</feature>
<keyword evidence="2" id="KW-0732">Signal</keyword>
<dbReference type="InterPro" id="IPR013229">
    <property type="entry name" value="PEGA"/>
</dbReference>
<dbReference type="GO" id="GO:0120147">
    <property type="term" value="F:formylglycine-generating oxidase activity"/>
    <property type="evidence" value="ECO:0007669"/>
    <property type="project" value="TreeGrafter"/>
</dbReference>
<feature type="signal peptide" evidence="2">
    <location>
        <begin position="1"/>
        <end position="22"/>
    </location>
</feature>
<dbReference type="EMBL" id="PIPL01000001">
    <property type="protein sequence ID" value="RUO26672.1"/>
    <property type="molecule type" value="Genomic_DNA"/>
</dbReference>
<keyword evidence="1" id="KW-0175">Coiled coil</keyword>
<protein>
    <submittedName>
        <fullName evidence="5">Sulfatase modifying factor 1</fullName>
    </submittedName>
</protein>
<dbReference type="InterPro" id="IPR051043">
    <property type="entry name" value="Sulfatase_Mod_Factor_Kinase"/>
</dbReference>
<proteinExistence type="predicted"/>
<dbReference type="InterPro" id="IPR016187">
    <property type="entry name" value="CTDL_fold"/>
</dbReference>
<dbReference type="Pfam" id="PF08308">
    <property type="entry name" value="PEGA"/>
    <property type="match status" value="1"/>
</dbReference>
<dbReference type="OrthoDB" id="9768004at2"/>
<evidence type="ECO:0000259" key="3">
    <source>
        <dbReference type="Pfam" id="PF03781"/>
    </source>
</evidence>
<dbReference type="AlphaFoldDB" id="A0A432W9A2"/>
<dbReference type="Proteomes" id="UP000288293">
    <property type="component" value="Unassembled WGS sequence"/>
</dbReference>
<feature type="domain" description="PEGA" evidence="4">
    <location>
        <begin position="304"/>
        <end position="362"/>
    </location>
</feature>
<dbReference type="InterPro" id="IPR042095">
    <property type="entry name" value="SUMF_sf"/>
</dbReference>
<reference evidence="5 6" key="1">
    <citation type="journal article" date="2011" name="Front. Microbiol.">
        <title>Genomic signatures of strain selection and enhancement in Bacillus atrophaeus var. globigii, a historical biowarfare simulant.</title>
        <authorList>
            <person name="Gibbons H.S."/>
            <person name="Broomall S.M."/>
            <person name="McNew L.A."/>
            <person name="Daligault H."/>
            <person name="Chapman C."/>
            <person name="Bruce D."/>
            <person name="Karavis M."/>
            <person name="Krepps M."/>
            <person name="McGregor P.A."/>
            <person name="Hong C."/>
            <person name="Park K.H."/>
            <person name="Akmal A."/>
            <person name="Feldman A."/>
            <person name="Lin J.S."/>
            <person name="Chang W.E."/>
            <person name="Higgs B.W."/>
            <person name="Demirev P."/>
            <person name="Lindquist J."/>
            <person name="Liem A."/>
            <person name="Fochler E."/>
            <person name="Read T.D."/>
            <person name="Tapia R."/>
            <person name="Johnson S."/>
            <person name="Bishop-Lilly K.A."/>
            <person name="Detter C."/>
            <person name="Han C."/>
            <person name="Sozhamannan S."/>
            <person name="Rosenzweig C.N."/>
            <person name="Skowronski E.W."/>
        </authorList>
    </citation>
    <scope>NUCLEOTIDE SEQUENCE [LARGE SCALE GENOMIC DNA]</scope>
    <source>
        <strain evidence="5 6">MLST1</strain>
    </source>
</reference>
<feature type="domain" description="Sulfatase-modifying factor enzyme-like" evidence="3">
    <location>
        <begin position="388"/>
        <end position="620"/>
    </location>
</feature>
<sequence>MRLVQVALIITAVSLAWLPAQAEEKASVSEIEARINQVQMQYNSFTDQVDQMTAEEQRLRQQLTQLREQSSGLERQRRQALDQMNRLYREMVDNPDTDISAAQSEYQSAVRAHQQNLEQVAVKTTELSGKQSESERIRLSKHSLVNQLELLKEQHRFARVNRLRDEFNRRGELEASQSLTCDRDETIRQCESRAELMAKQRASQSYLSTLFDNLSETDLVSERREESGVDVRVVGSNVVSSEYSGQRGYDVRLKVQMEGRLPRNHACELLGLDQRYCNESTSAERSPGEREVVKKPETESVMHRLVIRSNVHNDQVYIDGQRYGSTPVEVMLEPGRHNVEIARHGYDRYETSVDLRESTVVRGELSRSQFVFAAGERIQDVLSSDLEGPSLIVMPPGRGRVGDVSGNGRSNERPVRSVEFEAPFAVSVAPVTVSQFNAFIDATNHITDAEEGAGCAQLQEGQPVKSSQLNWQNPGYEVSDDMPVTCVSDRDAAEYARWLTRTTGKQYSIPTEGQWEYSARAGQRSDYWWGDSVGVGQANCRGCGGDWSGQQPSPVGTYESNQWGLYDTVGNVWEWTQRDKSSGSVVRGGAFNFAPSLARASARMEISSGFSANYIGFRVTRSE</sequence>
<feature type="coiled-coil region" evidence="1">
    <location>
        <begin position="28"/>
        <end position="90"/>
    </location>
</feature>
<comment type="caution">
    <text evidence="5">The sequence shown here is derived from an EMBL/GenBank/DDBJ whole genome shotgun (WGS) entry which is preliminary data.</text>
</comment>
<name>A0A432W9A2_9GAMM</name>
<dbReference type="PANTHER" id="PTHR23150:SF19">
    <property type="entry name" value="FORMYLGLYCINE-GENERATING ENZYME"/>
    <property type="match status" value="1"/>
</dbReference>
<evidence type="ECO:0000313" key="6">
    <source>
        <dbReference type="Proteomes" id="UP000288293"/>
    </source>
</evidence>
<accession>A0A432W9A2</accession>
<evidence type="ECO:0000256" key="1">
    <source>
        <dbReference type="SAM" id="Coils"/>
    </source>
</evidence>
<gene>
    <name evidence="5" type="ORF">CWE09_08220</name>
</gene>